<gene>
    <name evidence="1" type="ORF">V6N12_073362</name>
    <name evidence="2" type="ORF">V6N12_073364</name>
</gene>
<proteinExistence type="predicted"/>
<evidence type="ECO:0000313" key="3">
    <source>
        <dbReference type="Proteomes" id="UP001472677"/>
    </source>
</evidence>
<accession>A0ABR2BT14</accession>
<dbReference type="Proteomes" id="UP001472677">
    <property type="component" value="Unassembled WGS sequence"/>
</dbReference>
<sequence length="69" mass="7549">MFDLVVASMADSSGDSNWSLFQHMLPYHVLLRIAAIKAPTVQVGNDIMGWYGGVLNRFAVKLTYGCALS</sequence>
<keyword evidence="3" id="KW-1185">Reference proteome</keyword>
<comment type="caution">
    <text evidence="1">The sequence shown here is derived from an EMBL/GenBank/DDBJ whole genome shotgun (WGS) entry which is preliminary data.</text>
</comment>
<protein>
    <submittedName>
        <fullName evidence="1">Uncharacterized protein</fullName>
    </submittedName>
</protein>
<dbReference type="EMBL" id="JBBPBM010000087">
    <property type="protein sequence ID" value="KAK8510293.1"/>
    <property type="molecule type" value="Genomic_DNA"/>
</dbReference>
<organism evidence="1 3">
    <name type="scientific">Hibiscus sabdariffa</name>
    <name type="common">roselle</name>
    <dbReference type="NCBI Taxonomy" id="183260"/>
    <lineage>
        <taxon>Eukaryota</taxon>
        <taxon>Viridiplantae</taxon>
        <taxon>Streptophyta</taxon>
        <taxon>Embryophyta</taxon>
        <taxon>Tracheophyta</taxon>
        <taxon>Spermatophyta</taxon>
        <taxon>Magnoliopsida</taxon>
        <taxon>eudicotyledons</taxon>
        <taxon>Gunneridae</taxon>
        <taxon>Pentapetalae</taxon>
        <taxon>rosids</taxon>
        <taxon>malvids</taxon>
        <taxon>Malvales</taxon>
        <taxon>Malvaceae</taxon>
        <taxon>Malvoideae</taxon>
        <taxon>Hibiscus</taxon>
    </lineage>
</organism>
<dbReference type="EMBL" id="JBBPBM010000087">
    <property type="protein sequence ID" value="KAK8510291.1"/>
    <property type="molecule type" value="Genomic_DNA"/>
</dbReference>
<name>A0ABR2BT14_9ROSI</name>
<evidence type="ECO:0000313" key="1">
    <source>
        <dbReference type="EMBL" id="KAK8510291.1"/>
    </source>
</evidence>
<evidence type="ECO:0000313" key="2">
    <source>
        <dbReference type="EMBL" id="KAK8510293.1"/>
    </source>
</evidence>
<reference evidence="1 3" key="1">
    <citation type="journal article" date="2024" name="G3 (Bethesda)">
        <title>Genome assembly of Hibiscus sabdariffa L. provides insights into metabolisms of medicinal natural products.</title>
        <authorList>
            <person name="Kim T."/>
        </authorList>
    </citation>
    <scope>NUCLEOTIDE SEQUENCE [LARGE SCALE GENOMIC DNA]</scope>
    <source>
        <strain evidence="1">TK-2024</strain>
        <tissue evidence="1">Old leaves</tissue>
    </source>
</reference>